<evidence type="ECO:0000256" key="8">
    <source>
        <dbReference type="ARBA" id="ARBA00022989"/>
    </source>
</evidence>
<name>A0A2I2GHC8_9EURO</name>
<keyword evidence="5" id="KW-0808">Transferase</keyword>
<dbReference type="EMBL" id="MSFO01000002">
    <property type="protein sequence ID" value="PLB52280.1"/>
    <property type="molecule type" value="Genomic_DNA"/>
</dbReference>
<feature type="transmembrane region" description="Helical" evidence="10">
    <location>
        <begin position="332"/>
        <end position="351"/>
    </location>
</feature>
<dbReference type="GO" id="GO:0006487">
    <property type="term" value="P:protein N-linked glycosylation"/>
    <property type="evidence" value="ECO:0007669"/>
    <property type="project" value="TreeGrafter"/>
</dbReference>
<feature type="transmembrane region" description="Helical" evidence="10">
    <location>
        <begin position="363"/>
        <end position="384"/>
    </location>
</feature>
<dbReference type="EC" id="2.4.1.-" evidence="10"/>
<feature type="transmembrane region" description="Helical" evidence="10">
    <location>
        <begin position="31"/>
        <end position="55"/>
    </location>
</feature>
<reference evidence="12 13" key="1">
    <citation type="submission" date="2016-12" db="EMBL/GenBank/DDBJ databases">
        <title>The genomes of Aspergillus section Nigri reveals drivers in fungal speciation.</title>
        <authorList>
            <consortium name="DOE Joint Genome Institute"/>
            <person name="Vesth T.C."/>
            <person name="Nybo J."/>
            <person name="Theobald S."/>
            <person name="Brandl J."/>
            <person name="Frisvad J.C."/>
            <person name="Nielsen K.F."/>
            <person name="Lyhne E.K."/>
            <person name="Kogle M.E."/>
            <person name="Kuo A."/>
            <person name="Riley R."/>
            <person name="Clum A."/>
            <person name="Nolan M."/>
            <person name="Lipzen A."/>
            <person name="Salamov A."/>
            <person name="Henrissat B."/>
            <person name="Wiebenga A."/>
            <person name="De Vries R.P."/>
            <person name="Grigoriev I.V."/>
            <person name="Mortensen U.H."/>
            <person name="Andersen M.R."/>
            <person name="Baker S.E."/>
        </authorList>
    </citation>
    <scope>NUCLEOTIDE SEQUENCE [LARGE SCALE GENOMIC DNA]</scope>
    <source>
        <strain evidence="12 13">IBT 23096</strain>
    </source>
</reference>
<evidence type="ECO:0000313" key="13">
    <source>
        <dbReference type="Proteomes" id="UP000234275"/>
    </source>
</evidence>
<dbReference type="GO" id="GO:0005789">
    <property type="term" value="C:endoplasmic reticulum membrane"/>
    <property type="evidence" value="ECO:0007669"/>
    <property type="project" value="UniProtKB-SubCell"/>
</dbReference>
<dbReference type="Pfam" id="PF03901">
    <property type="entry name" value="Glyco_transf_22"/>
    <property type="match status" value="1"/>
</dbReference>
<evidence type="ECO:0000256" key="2">
    <source>
        <dbReference type="ARBA" id="ARBA00004922"/>
    </source>
</evidence>
<evidence type="ECO:0000256" key="6">
    <source>
        <dbReference type="ARBA" id="ARBA00022692"/>
    </source>
</evidence>
<feature type="transmembrane region" description="Helical" evidence="10">
    <location>
        <begin position="196"/>
        <end position="219"/>
    </location>
</feature>
<dbReference type="RefSeq" id="XP_024707582.1">
    <property type="nucleotide sequence ID" value="XM_024852090.1"/>
</dbReference>
<dbReference type="Proteomes" id="UP000234275">
    <property type="component" value="Unassembled WGS sequence"/>
</dbReference>
<feature type="region of interest" description="Disordered" evidence="11">
    <location>
        <begin position="1"/>
        <end position="27"/>
    </location>
</feature>
<comment type="similarity">
    <text evidence="3 10">Belongs to the glycosyltransferase 22 family.</text>
</comment>
<evidence type="ECO:0000256" key="11">
    <source>
        <dbReference type="SAM" id="MobiDB-lite"/>
    </source>
</evidence>
<dbReference type="PANTHER" id="PTHR22760">
    <property type="entry name" value="GLYCOSYLTRANSFERASE"/>
    <property type="match status" value="1"/>
</dbReference>
<dbReference type="InterPro" id="IPR005599">
    <property type="entry name" value="GPI_mannosylTrfase"/>
</dbReference>
<keyword evidence="4 10" id="KW-0328">Glycosyltransferase</keyword>
<dbReference type="UniPathway" id="UPA00378"/>
<dbReference type="PANTHER" id="PTHR22760:SF2">
    <property type="entry name" value="ALPHA-1,2-MANNOSYLTRANSFERASE ALG9"/>
    <property type="match status" value="1"/>
</dbReference>
<proteinExistence type="inferred from homology"/>
<keyword evidence="9 10" id="KW-0472">Membrane</keyword>
<evidence type="ECO:0000256" key="10">
    <source>
        <dbReference type="RuleBase" id="RU363075"/>
    </source>
</evidence>
<comment type="subcellular location">
    <subcellularLocation>
        <location evidence="1 10">Endoplasmic reticulum membrane</location>
        <topology evidence="1 10">Multi-pass membrane protein</topology>
    </subcellularLocation>
</comment>
<evidence type="ECO:0000256" key="1">
    <source>
        <dbReference type="ARBA" id="ARBA00004477"/>
    </source>
</evidence>
<keyword evidence="7 10" id="KW-0256">Endoplasmic reticulum</keyword>
<feature type="transmembrane region" description="Helical" evidence="10">
    <location>
        <begin position="298"/>
        <end position="320"/>
    </location>
</feature>
<evidence type="ECO:0000256" key="5">
    <source>
        <dbReference type="ARBA" id="ARBA00022679"/>
    </source>
</evidence>
<protein>
    <recommendedName>
        <fullName evidence="10">Mannosyltransferase</fullName>
        <ecNumber evidence="10">2.4.1.-</ecNumber>
    </recommendedName>
</protein>
<organism evidence="12 13">
    <name type="scientific">Aspergillus steynii IBT 23096</name>
    <dbReference type="NCBI Taxonomy" id="1392250"/>
    <lineage>
        <taxon>Eukaryota</taxon>
        <taxon>Fungi</taxon>
        <taxon>Dikarya</taxon>
        <taxon>Ascomycota</taxon>
        <taxon>Pezizomycotina</taxon>
        <taxon>Eurotiomycetes</taxon>
        <taxon>Eurotiomycetidae</taxon>
        <taxon>Eurotiales</taxon>
        <taxon>Aspergillaceae</taxon>
        <taxon>Aspergillus</taxon>
        <taxon>Aspergillus subgen. Circumdati</taxon>
    </lineage>
</organism>
<comment type="pathway">
    <text evidence="2">Protein modification; protein glycosylation.</text>
</comment>
<evidence type="ECO:0000256" key="4">
    <source>
        <dbReference type="ARBA" id="ARBA00022676"/>
    </source>
</evidence>
<dbReference type="AlphaFoldDB" id="A0A2I2GHC8"/>
<dbReference type="InterPro" id="IPR021848">
    <property type="entry name" value="HODM_asu-like"/>
</dbReference>
<dbReference type="OrthoDB" id="497541at2759"/>
<evidence type="ECO:0000313" key="12">
    <source>
        <dbReference type="EMBL" id="PLB52280.1"/>
    </source>
</evidence>
<dbReference type="VEuPathDB" id="FungiDB:P170DRAFT_462269"/>
<accession>A0A2I2GHC8</accession>
<keyword evidence="13" id="KW-1185">Reference proteome</keyword>
<gene>
    <name evidence="12" type="ORF">P170DRAFT_462269</name>
</gene>
<evidence type="ECO:0000256" key="7">
    <source>
        <dbReference type="ARBA" id="ARBA00022824"/>
    </source>
</evidence>
<sequence length="1087" mass="123126">MASARRNVEVPPVPAGRAAPRTKQRPPPPPFYIPLNITLYVCLISNGIAAFLAPIQDCDEVFNFWEPAHYLDHGYGLQTWEYSPVYSIRSWLYVTIHAFVGKVSSLVVGSKRAEFYAIRVFLALFCAACQTRLYSAICRTLSPRIGLLFLMVIAFSPGMFHASASFLPSSFTMYMSMLGLTAFLDWRSGQKTAQGIMWFGLGAIVGWPFAGALIVPLLLEEIAIGFISGSLRTVFASILNGALRCLAILAVEIGVDYAFLRKFAIVPWNIVAYNIFGGEGRGPEIFGTEPWTFYIRNLLLNFNVWFVFAISAAPLLFFQAVFRQQTTSKETLWRTVTLITPFYMWFAIFTVQPHKEERFMYPAYPFLALNASISFHMILSYVGSGNPREIMGRIPAKLKLAAVMAVVLAAINAGLLRTVGMITAYNAPLKVFAPLEQPGVAHAGDSVCFGKEWYRFPSSFFLPEGMRANFIRSEFRGLLPGQFPDAANVASLLEGTSQIPEGMNDLNKEDPSKYVDLSQCSFLVDSSFPGQSITQLEPDYVHDEAHWERLSCKDFLDTSQTGLLGRLIWIPDLPIIPDQFRRKWGQYCLLRRRSDNSATIQSKCGRHPADYPGLEIPCALAVLLLGGMRAFPIRDKKSWCHVSREISLPLAFPIGSPPGSSFSESPKRITIMSQLAHLRIGPYRIQDVSAILLLATISAYLVAHFFRQKFKSYSRPSTPDLEHKSSVQARGWKAERKPGEWTPSDFKRPPASPYPDWDVHTTKPIPYRPFRYGPKYFITMGLRSMDWDEWIELDNHYLRYHADKAQRIKDRGEKCCRTAPEAMDAAIELLEELTSYLPQRYPTLFHKTPTGLTNLLTHETFDITTRPLPEDPMTTAARLIQDDIAIMIERPDGDYYLLAGCVLLAGFWRLSDKYGMRLSEIHTSGNVPGYKTKLEKGMLNFFRRIKPHDPVVRNNYFIQVDNELPWSSSIGSEDSKEVSWNTAQKNKAIEHHFFRSERQSLRRLPRSGGVVFTIRTYFEPVVAVAEEDYVPGRLASAIRSWGDDVAVYKGRERYGEVLLEFLDRKHEEQVARGLDVDGEEEVRKYPF</sequence>
<feature type="transmembrane region" description="Helical" evidence="10">
    <location>
        <begin position="231"/>
        <end position="251"/>
    </location>
</feature>
<comment type="caution">
    <text evidence="12">The sequence shown here is derived from an EMBL/GenBank/DDBJ whole genome shotgun (WGS) entry which is preliminary data.</text>
</comment>
<evidence type="ECO:0000256" key="3">
    <source>
        <dbReference type="ARBA" id="ARBA00007063"/>
    </source>
</evidence>
<dbReference type="GO" id="GO:0000026">
    <property type="term" value="F:alpha-1,2-mannosyltransferase activity"/>
    <property type="evidence" value="ECO:0007669"/>
    <property type="project" value="TreeGrafter"/>
</dbReference>
<evidence type="ECO:0000256" key="9">
    <source>
        <dbReference type="ARBA" id="ARBA00023136"/>
    </source>
</evidence>
<dbReference type="Pfam" id="PF11927">
    <property type="entry name" value="HODM_asu-like"/>
    <property type="match status" value="1"/>
</dbReference>
<dbReference type="GeneID" id="36559788"/>
<keyword evidence="6 10" id="KW-0812">Transmembrane</keyword>
<feature type="transmembrane region" description="Helical" evidence="10">
    <location>
        <begin position="141"/>
        <end position="160"/>
    </location>
</feature>
<feature type="transmembrane region" description="Helical" evidence="10">
    <location>
        <begin position="116"/>
        <end position="134"/>
    </location>
</feature>
<feature type="transmembrane region" description="Helical" evidence="10">
    <location>
        <begin position="396"/>
        <end position="416"/>
    </location>
</feature>
<keyword evidence="8 10" id="KW-1133">Transmembrane helix</keyword>
<dbReference type="STRING" id="1392250.A0A2I2GHC8"/>
<feature type="region of interest" description="Disordered" evidence="11">
    <location>
        <begin position="715"/>
        <end position="746"/>
    </location>
</feature>